<dbReference type="OrthoDB" id="1443169at2"/>
<dbReference type="InterPro" id="IPR018899">
    <property type="entry name" value="Conjug_transposon_Tra0"/>
</dbReference>
<proteinExistence type="predicted"/>
<reference evidence="1 3" key="1">
    <citation type="submission" date="2018-08" db="EMBL/GenBank/DDBJ databases">
        <title>Proposal of Muricauda 72 sp.nov. and Muricauda NH166 sp.nov., isolated from seawater.</title>
        <authorList>
            <person name="Cheng H."/>
            <person name="Wu Y.-H."/>
            <person name="Guo L.-L."/>
            <person name="Xu X.-W."/>
        </authorList>
    </citation>
    <scope>NUCLEOTIDE SEQUENCE [LARGE SCALE GENOMIC DNA]</scope>
    <source>
        <strain evidence="1 3">72</strain>
    </source>
</reference>
<dbReference type="EMBL" id="VNWK01000008">
    <property type="protein sequence ID" value="TXK00921.1"/>
    <property type="molecule type" value="Genomic_DNA"/>
</dbReference>
<dbReference type="AlphaFoldDB" id="A0A3A1NRA3"/>
<keyword evidence="4" id="KW-1185">Reference proteome</keyword>
<accession>A0A3A1NRA3</accession>
<dbReference type="Pfam" id="PF10626">
    <property type="entry name" value="TraO"/>
    <property type="match status" value="1"/>
</dbReference>
<protein>
    <recommendedName>
        <fullName evidence="5">Conjugative transposon protein TraO</fullName>
    </recommendedName>
</protein>
<dbReference type="RefSeq" id="WP_119645849.1">
    <property type="nucleotide sequence ID" value="NZ_QXFI01000008.1"/>
</dbReference>
<evidence type="ECO:0000313" key="1">
    <source>
        <dbReference type="EMBL" id="RIV47221.1"/>
    </source>
</evidence>
<comment type="caution">
    <text evidence="1">The sequence shown here is derived from an EMBL/GenBank/DDBJ whole genome shotgun (WGS) entry which is preliminary data.</text>
</comment>
<gene>
    <name evidence="1" type="ORF">D2V05_01610</name>
    <name evidence="2" type="ORF">FQ017_01595</name>
</gene>
<dbReference type="EMBL" id="QXFI01000008">
    <property type="protein sequence ID" value="RIV47221.1"/>
    <property type="molecule type" value="Genomic_DNA"/>
</dbReference>
<name>A0A3A1NRA3_9FLAO</name>
<evidence type="ECO:0000313" key="2">
    <source>
        <dbReference type="EMBL" id="TXK00921.1"/>
    </source>
</evidence>
<organism evidence="1 3">
    <name type="scientific">Flagellimonas pelagia</name>
    <dbReference type="NCBI Taxonomy" id="2306998"/>
    <lineage>
        <taxon>Bacteria</taxon>
        <taxon>Pseudomonadati</taxon>
        <taxon>Bacteroidota</taxon>
        <taxon>Flavobacteriia</taxon>
        <taxon>Flavobacteriales</taxon>
        <taxon>Flavobacteriaceae</taxon>
        <taxon>Flagellimonas</taxon>
    </lineage>
</organism>
<evidence type="ECO:0000313" key="4">
    <source>
        <dbReference type="Proteomes" id="UP000321621"/>
    </source>
</evidence>
<reference evidence="2 4" key="2">
    <citation type="submission" date="2019-07" db="EMBL/GenBank/DDBJ databases">
        <title>Draft genome of two Muricauda strains isolated from deep sea.</title>
        <authorList>
            <person name="Sun C."/>
        </authorList>
    </citation>
    <scope>NUCLEOTIDE SEQUENCE [LARGE SCALE GENOMIC DNA]</scope>
    <source>
        <strain evidence="2 4">72</strain>
    </source>
</reference>
<evidence type="ECO:0008006" key="5">
    <source>
        <dbReference type="Google" id="ProtNLM"/>
    </source>
</evidence>
<evidence type="ECO:0000313" key="3">
    <source>
        <dbReference type="Proteomes" id="UP000266691"/>
    </source>
</evidence>
<dbReference type="Proteomes" id="UP000321621">
    <property type="component" value="Unassembled WGS sequence"/>
</dbReference>
<sequence>MKKKYLYHLALLVLLISPIQEVQSQRGDFSFGLAPSYKANGYGISFSVNNYRSVTDYVHLSITAVFSTEQPDATVEFPYEDYLLNLGYFTTVLSRPNRGLFMYFGGGASTGYEYINKGEMDVVYGYQIPKSGMIYGGFASFEMDFYLTDSFSLFVPISGFYYLNSNLNNAVLLVGAGIRYYLK</sequence>
<dbReference type="Proteomes" id="UP000266691">
    <property type="component" value="Unassembled WGS sequence"/>
</dbReference>